<dbReference type="RefSeq" id="WP_185799653.1">
    <property type="nucleotide sequence ID" value="NZ_JACJVJ010000001.1"/>
</dbReference>
<keyword evidence="2" id="KW-1185">Reference proteome</keyword>
<proteinExistence type="predicted"/>
<reference evidence="1 2" key="1">
    <citation type="submission" date="2020-08" db="EMBL/GenBank/DDBJ databases">
        <title>Draft genome sequence of Parasphingopyxis sp. GrpM-11.</title>
        <authorList>
            <person name="Oh J."/>
            <person name="Roh D.-H."/>
        </authorList>
    </citation>
    <scope>NUCLEOTIDE SEQUENCE [LARGE SCALE GENOMIC DNA]</scope>
    <source>
        <strain evidence="1 2">GrpM-11</strain>
    </source>
</reference>
<dbReference type="AlphaFoldDB" id="A0A842HTV3"/>
<comment type="caution">
    <text evidence="1">The sequence shown here is derived from an EMBL/GenBank/DDBJ whole genome shotgun (WGS) entry which is preliminary data.</text>
</comment>
<sequence length="134" mass="15060">MFDEIRAIYRELGDITTQLDAAANSDSEEKARHLVGLRRRYAEQSAKVATMVEEQVCAPLTGKPEAQDVLRKYRELTNEARSAIAYHQASWPASMLGTKPDEYREASNKLTALHSAHRQWVVGTFLADAERLIG</sequence>
<dbReference type="Proteomes" id="UP000564378">
    <property type="component" value="Unassembled WGS sequence"/>
</dbReference>
<accession>A0A842HTV3</accession>
<evidence type="ECO:0000313" key="1">
    <source>
        <dbReference type="EMBL" id="MBC2776365.1"/>
    </source>
</evidence>
<name>A0A842HTV3_9SPHN</name>
<protein>
    <submittedName>
        <fullName evidence="1">Uncharacterized protein</fullName>
    </submittedName>
</protein>
<organism evidence="1 2">
    <name type="scientific">Parasphingopyxis marina</name>
    <dbReference type="NCBI Taxonomy" id="2761622"/>
    <lineage>
        <taxon>Bacteria</taxon>
        <taxon>Pseudomonadati</taxon>
        <taxon>Pseudomonadota</taxon>
        <taxon>Alphaproteobacteria</taxon>
        <taxon>Sphingomonadales</taxon>
        <taxon>Sphingomonadaceae</taxon>
        <taxon>Parasphingopyxis</taxon>
    </lineage>
</organism>
<evidence type="ECO:0000313" key="2">
    <source>
        <dbReference type="Proteomes" id="UP000564378"/>
    </source>
</evidence>
<dbReference type="EMBL" id="JACJVJ010000001">
    <property type="protein sequence ID" value="MBC2776365.1"/>
    <property type="molecule type" value="Genomic_DNA"/>
</dbReference>
<gene>
    <name evidence="1" type="ORF">H6P80_01905</name>
</gene>